<dbReference type="AlphaFoldDB" id="A0A376M0G3"/>
<organism evidence="1 3">
    <name type="scientific">Escherichia coli</name>
    <dbReference type="NCBI Taxonomy" id="562"/>
    <lineage>
        <taxon>Bacteria</taxon>
        <taxon>Pseudomonadati</taxon>
        <taxon>Pseudomonadota</taxon>
        <taxon>Gammaproteobacteria</taxon>
        <taxon>Enterobacterales</taxon>
        <taxon>Enterobacteriaceae</taxon>
        <taxon>Escherichia</taxon>
    </lineage>
</organism>
<gene>
    <name evidence="1" type="ORF">NCTC7927_00008</name>
    <name evidence="2" type="ORF">NCTC7927_00085</name>
</gene>
<dbReference type="EMBL" id="UGAK01000001">
    <property type="protein sequence ID" value="STF91453.1"/>
    <property type="molecule type" value="Genomic_DNA"/>
</dbReference>
<sequence length="36" mass="4525">MYPDSPYEYVTFCHTCRRFDLYETEAEMKADDPKWW</sequence>
<dbReference type="Proteomes" id="UP000254043">
    <property type="component" value="Unassembled WGS sequence"/>
</dbReference>
<evidence type="ECO:0000313" key="1">
    <source>
        <dbReference type="EMBL" id="STF91381.1"/>
    </source>
</evidence>
<accession>A0A376M0G3</accession>
<evidence type="ECO:0000313" key="3">
    <source>
        <dbReference type="Proteomes" id="UP000254043"/>
    </source>
</evidence>
<protein>
    <submittedName>
        <fullName evidence="1">Uncharacterized protein</fullName>
    </submittedName>
</protein>
<reference evidence="1 3" key="1">
    <citation type="submission" date="2018-06" db="EMBL/GenBank/DDBJ databases">
        <authorList>
            <consortium name="Pathogen Informatics"/>
            <person name="Doyle S."/>
        </authorList>
    </citation>
    <scope>NUCLEOTIDE SEQUENCE [LARGE SCALE GENOMIC DNA]</scope>
    <source>
        <strain evidence="1 3">NCTC7927</strain>
    </source>
</reference>
<name>A0A376M0G3_ECOLX</name>
<dbReference type="EMBL" id="UGAK01000001">
    <property type="protein sequence ID" value="STF91381.1"/>
    <property type="molecule type" value="Genomic_DNA"/>
</dbReference>
<evidence type="ECO:0000313" key="2">
    <source>
        <dbReference type="EMBL" id="STF91453.1"/>
    </source>
</evidence>
<proteinExistence type="predicted"/>